<feature type="domain" description="Mediator of RNA polymerase II transcription subunit 25 von Willebrand factor type A" evidence="3">
    <location>
        <begin position="4"/>
        <end position="106"/>
    </location>
</feature>
<reference evidence="4 5" key="1">
    <citation type="submission" date="2017-11" db="EMBL/GenBank/DDBJ databases">
        <title>De-novo sequencing of pomegranate (Punica granatum L.) genome.</title>
        <authorList>
            <person name="Akparov Z."/>
            <person name="Amiraslanov A."/>
            <person name="Hajiyeva S."/>
            <person name="Abbasov M."/>
            <person name="Kaur K."/>
            <person name="Hamwieh A."/>
            <person name="Solovyev V."/>
            <person name="Salamov A."/>
            <person name="Braich B."/>
            <person name="Kosarev P."/>
            <person name="Mahmoud A."/>
            <person name="Hajiyev E."/>
            <person name="Babayeva S."/>
            <person name="Izzatullayeva V."/>
            <person name="Mammadov A."/>
            <person name="Mammadov A."/>
            <person name="Sharifova S."/>
            <person name="Ojaghi J."/>
            <person name="Eynullazada K."/>
            <person name="Bayramov B."/>
            <person name="Abdulazimova A."/>
            <person name="Shahmuradov I."/>
        </authorList>
    </citation>
    <scope>NUCLEOTIDE SEQUENCE [LARGE SCALE GENOMIC DNA]</scope>
    <source>
        <strain evidence="5">cv. AG2017</strain>
        <tissue evidence="4">Leaf</tissue>
    </source>
</reference>
<gene>
    <name evidence="4" type="ORF">CRG98_027725</name>
</gene>
<proteinExistence type="inferred from homology"/>
<dbReference type="PANTHER" id="PTHR12433">
    <property type="entry name" value="MEDIATOR OF RNA POLYMERASE II TRANSCRIPTION SUBUNIT 25"/>
    <property type="match status" value="1"/>
</dbReference>
<dbReference type="Pfam" id="PF11265">
    <property type="entry name" value="Med25_VWA"/>
    <property type="match status" value="1"/>
</dbReference>
<dbReference type="InterPro" id="IPR021419">
    <property type="entry name" value="Mediator_Med25_VWA"/>
</dbReference>
<evidence type="ECO:0000259" key="3">
    <source>
        <dbReference type="Pfam" id="PF11265"/>
    </source>
</evidence>
<keyword evidence="5" id="KW-1185">Reference proteome</keyword>
<accession>A0A2I0J6P9</accession>
<evidence type="ECO:0000256" key="1">
    <source>
        <dbReference type="ARBA" id="ARBA00009102"/>
    </source>
</evidence>
<evidence type="ECO:0000313" key="5">
    <source>
        <dbReference type="Proteomes" id="UP000233551"/>
    </source>
</evidence>
<comment type="similarity">
    <text evidence="1">Belongs to the Mediator complex subunit 25 family.</text>
</comment>
<dbReference type="GO" id="GO:0016592">
    <property type="term" value="C:mediator complex"/>
    <property type="evidence" value="ECO:0007669"/>
    <property type="project" value="TreeGrafter"/>
</dbReference>
<dbReference type="Proteomes" id="UP000233551">
    <property type="component" value="Unassembled WGS sequence"/>
</dbReference>
<comment type="caution">
    <text evidence="4">The sequence shown here is derived from an EMBL/GenBank/DDBJ whole genome shotgun (WGS) entry which is preliminary data.</text>
</comment>
<protein>
    <recommendedName>
        <fullName evidence="2">Mediator of RNA polymerase II transcription subunit 25</fullName>
    </recommendedName>
</protein>
<name>A0A2I0J6P9_PUNGR</name>
<evidence type="ECO:0000313" key="4">
    <source>
        <dbReference type="EMBL" id="PKI51892.1"/>
    </source>
</evidence>
<dbReference type="GO" id="GO:0005667">
    <property type="term" value="C:transcription regulator complex"/>
    <property type="evidence" value="ECO:0007669"/>
    <property type="project" value="TreeGrafter"/>
</dbReference>
<organism evidence="4 5">
    <name type="scientific">Punica granatum</name>
    <name type="common">Pomegranate</name>
    <dbReference type="NCBI Taxonomy" id="22663"/>
    <lineage>
        <taxon>Eukaryota</taxon>
        <taxon>Viridiplantae</taxon>
        <taxon>Streptophyta</taxon>
        <taxon>Embryophyta</taxon>
        <taxon>Tracheophyta</taxon>
        <taxon>Spermatophyta</taxon>
        <taxon>Magnoliopsida</taxon>
        <taxon>eudicotyledons</taxon>
        <taxon>Gunneridae</taxon>
        <taxon>Pentapetalae</taxon>
        <taxon>rosids</taxon>
        <taxon>malvids</taxon>
        <taxon>Myrtales</taxon>
        <taxon>Lythraceae</taxon>
        <taxon>Punica</taxon>
    </lineage>
</organism>
<evidence type="ECO:0000256" key="2">
    <source>
        <dbReference type="ARBA" id="ARBA00019694"/>
    </source>
</evidence>
<dbReference type="PANTHER" id="PTHR12433:SF11">
    <property type="entry name" value="MEDIATOR OF RNA POLYMERASE II TRANSCRIPTION SUBUNIT 25"/>
    <property type="match status" value="1"/>
</dbReference>
<dbReference type="AlphaFoldDB" id="A0A2I0J6P9"/>
<dbReference type="EMBL" id="PGOL01001987">
    <property type="protein sequence ID" value="PKI51892.1"/>
    <property type="molecule type" value="Genomic_DNA"/>
</dbReference>
<sequence>MADKQLIVAVEGTAAVGPYWQTIVSDYLEKIIRSFCANDGKKPPTVNYELSLVMFTTHGSYCDSLVQRTGWTKDVDIFLQWLLAMPFSGGGFNDAAIAEGLAEALMSGRSRPRLDLLHLFGSGL</sequence>
<dbReference type="GO" id="GO:0045944">
    <property type="term" value="P:positive regulation of transcription by RNA polymerase II"/>
    <property type="evidence" value="ECO:0007669"/>
    <property type="project" value="TreeGrafter"/>
</dbReference>
<dbReference type="STRING" id="22663.A0A2I0J6P9"/>